<dbReference type="GO" id="GO:1990077">
    <property type="term" value="C:primosome complex"/>
    <property type="evidence" value="ECO:0007669"/>
    <property type="project" value="UniProtKB-UniRule"/>
</dbReference>
<evidence type="ECO:0000256" key="5">
    <source>
        <dbReference type="ARBA" id="ARBA00022801"/>
    </source>
</evidence>
<dbReference type="Gene3D" id="3.40.50.300">
    <property type="entry name" value="P-loop containing nucleotide triphosphate hydrolases"/>
    <property type="match status" value="1"/>
</dbReference>
<feature type="binding site" evidence="12">
    <location>
        <position position="450"/>
    </location>
    <ligand>
        <name>Zn(2+)</name>
        <dbReference type="ChEBI" id="CHEBI:29105"/>
        <label>2</label>
    </ligand>
</feature>
<dbReference type="GO" id="GO:0003677">
    <property type="term" value="F:DNA binding"/>
    <property type="evidence" value="ECO:0007669"/>
    <property type="project" value="UniProtKB-UniRule"/>
</dbReference>
<dbReference type="InterPro" id="IPR005259">
    <property type="entry name" value="PriA"/>
</dbReference>
<dbReference type="Gene3D" id="3.40.1440.60">
    <property type="entry name" value="PriA, 3(prime) DNA-binding domain"/>
    <property type="match status" value="1"/>
</dbReference>
<proteinExistence type="inferred from homology"/>
<keyword evidence="4 12" id="KW-0547">Nucleotide-binding</keyword>
<evidence type="ECO:0000256" key="7">
    <source>
        <dbReference type="ARBA" id="ARBA00022833"/>
    </source>
</evidence>
<keyword evidence="3 12" id="KW-0479">Metal-binding</keyword>
<keyword evidence="6 12" id="KW-0347">Helicase</keyword>
<evidence type="ECO:0000256" key="3">
    <source>
        <dbReference type="ARBA" id="ARBA00022723"/>
    </source>
</evidence>
<dbReference type="InterPro" id="IPR041222">
    <property type="entry name" value="PriA_3primeBD"/>
</dbReference>
<comment type="catalytic activity">
    <reaction evidence="11 12">
        <text>ATP + H2O = ADP + phosphate + H(+)</text>
        <dbReference type="Rhea" id="RHEA:13065"/>
        <dbReference type="ChEBI" id="CHEBI:15377"/>
        <dbReference type="ChEBI" id="CHEBI:15378"/>
        <dbReference type="ChEBI" id="CHEBI:30616"/>
        <dbReference type="ChEBI" id="CHEBI:43474"/>
        <dbReference type="ChEBI" id="CHEBI:456216"/>
        <dbReference type="EC" id="5.6.2.4"/>
    </reaction>
</comment>
<dbReference type="NCBIfam" id="TIGR00595">
    <property type="entry name" value="priA"/>
    <property type="match status" value="1"/>
</dbReference>
<evidence type="ECO:0000313" key="15">
    <source>
        <dbReference type="Proteomes" id="UP000294368"/>
    </source>
</evidence>
<dbReference type="HAMAP" id="MF_00983">
    <property type="entry name" value="PriA"/>
    <property type="match status" value="1"/>
</dbReference>
<dbReference type="GO" id="GO:0006302">
    <property type="term" value="P:double-strand break repair"/>
    <property type="evidence" value="ECO:0007669"/>
    <property type="project" value="InterPro"/>
</dbReference>
<evidence type="ECO:0000256" key="8">
    <source>
        <dbReference type="ARBA" id="ARBA00022840"/>
    </source>
</evidence>
<dbReference type="SUPFAM" id="SSF52540">
    <property type="entry name" value="P-loop containing nucleoside triphosphate hydrolases"/>
    <property type="match status" value="1"/>
</dbReference>
<dbReference type="Pfam" id="PF17764">
    <property type="entry name" value="PriA_3primeBD"/>
    <property type="match status" value="1"/>
</dbReference>
<feature type="binding site" evidence="12">
    <location>
        <position position="444"/>
    </location>
    <ligand>
        <name>Zn(2+)</name>
        <dbReference type="ChEBI" id="CHEBI:29105"/>
        <label>1</label>
    </ligand>
</feature>
<feature type="binding site" evidence="12">
    <location>
        <position position="453"/>
    </location>
    <ligand>
        <name>Zn(2+)</name>
        <dbReference type="ChEBI" id="CHEBI:29105"/>
        <label>2</label>
    </ligand>
</feature>
<dbReference type="Proteomes" id="UP000294368">
    <property type="component" value="Chromosome"/>
</dbReference>
<dbReference type="GO" id="GO:0006310">
    <property type="term" value="P:DNA recombination"/>
    <property type="evidence" value="ECO:0007669"/>
    <property type="project" value="InterPro"/>
</dbReference>
<dbReference type="InterPro" id="IPR014001">
    <property type="entry name" value="Helicase_ATP-bd"/>
</dbReference>
<comment type="catalytic activity">
    <reaction evidence="12">
        <text>Couples ATP hydrolysis with the unwinding of duplex DNA by translocating in the 3'-5' direction.</text>
        <dbReference type="EC" id="5.6.2.4"/>
    </reaction>
</comment>
<evidence type="ECO:0000256" key="10">
    <source>
        <dbReference type="ARBA" id="ARBA00023235"/>
    </source>
</evidence>
<keyword evidence="10 12" id="KW-0413">Isomerase</keyword>
<feature type="binding site" evidence="12">
    <location>
        <position position="484"/>
    </location>
    <ligand>
        <name>Zn(2+)</name>
        <dbReference type="ChEBI" id="CHEBI:29105"/>
        <label>1</label>
    </ligand>
</feature>
<dbReference type="GO" id="GO:0006269">
    <property type="term" value="P:DNA replication, synthesis of primer"/>
    <property type="evidence" value="ECO:0007669"/>
    <property type="project" value="UniProtKB-KW"/>
</dbReference>
<keyword evidence="2 12" id="KW-0235">DNA replication</keyword>
<feature type="binding site" evidence="12">
    <location>
        <position position="481"/>
    </location>
    <ligand>
        <name>Zn(2+)</name>
        <dbReference type="ChEBI" id="CHEBI:29105"/>
        <label>1</label>
    </ligand>
</feature>
<dbReference type="AlphaFoldDB" id="A0A451DAT6"/>
<gene>
    <name evidence="12 14" type="primary">priA</name>
    <name evidence="14" type="ORF">ERCIKOCA2762_667</name>
</gene>
<dbReference type="InterPro" id="IPR041236">
    <property type="entry name" value="PriA_C"/>
</dbReference>
<evidence type="ECO:0000256" key="11">
    <source>
        <dbReference type="ARBA" id="ARBA00048988"/>
    </source>
</evidence>
<accession>A0A451DAT6</accession>
<dbReference type="PROSITE" id="PS51192">
    <property type="entry name" value="HELICASE_ATP_BIND_1"/>
    <property type="match status" value="1"/>
</dbReference>
<feature type="domain" description="Helicase ATP-binding" evidence="13">
    <location>
        <begin position="238"/>
        <end position="382"/>
    </location>
</feature>
<dbReference type="GO" id="GO:0005524">
    <property type="term" value="F:ATP binding"/>
    <property type="evidence" value="ECO:0007669"/>
    <property type="project" value="UniProtKB-UniRule"/>
</dbReference>
<feature type="binding site" evidence="12">
    <location>
        <position position="471"/>
    </location>
    <ligand>
        <name>Zn(2+)</name>
        <dbReference type="ChEBI" id="CHEBI:29105"/>
        <label>2</label>
    </ligand>
</feature>
<dbReference type="PANTHER" id="PTHR30580">
    <property type="entry name" value="PRIMOSOMAL PROTEIN N"/>
    <property type="match status" value="1"/>
</dbReference>
<feature type="binding site" evidence="12">
    <location>
        <position position="441"/>
    </location>
    <ligand>
        <name>Zn(2+)</name>
        <dbReference type="ChEBI" id="CHEBI:29105"/>
        <label>1</label>
    </ligand>
</feature>
<organism evidence="14 15">
    <name type="scientific">Candidatus Erwinia haradaeae</name>
    <dbReference type="NCBI Taxonomy" id="1922217"/>
    <lineage>
        <taxon>Bacteria</taxon>
        <taxon>Pseudomonadati</taxon>
        <taxon>Pseudomonadota</taxon>
        <taxon>Gammaproteobacteria</taxon>
        <taxon>Enterobacterales</taxon>
        <taxon>Erwiniaceae</taxon>
        <taxon>Erwinia</taxon>
    </lineage>
</organism>
<keyword evidence="1 12" id="KW-0639">Primosome</keyword>
<evidence type="ECO:0000256" key="9">
    <source>
        <dbReference type="ARBA" id="ARBA00023125"/>
    </source>
</evidence>
<keyword evidence="8 12" id="KW-0067">ATP-binding</keyword>
<comment type="subunit">
    <text evidence="12">Component of the replication restart primosome.</text>
</comment>
<evidence type="ECO:0000256" key="12">
    <source>
        <dbReference type="HAMAP-Rule" id="MF_00983"/>
    </source>
</evidence>
<keyword evidence="9 12" id="KW-0238">DNA-binding</keyword>
<evidence type="ECO:0000256" key="4">
    <source>
        <dbReference type="ARBA" id="ARBA00022741"/>
    </source>
</evidence>
<dbReference type="GO" id="GO:0008270">
    <property type="term" value="F:zinc ion binding"/>
    <property type="evidence" value="ECO:0007669"/>
    <property type="project" value="UniProtKB-UniRule"/>
</dbReference>
<dbReference type="GO" id="GO:0043138">
    <property type="term" value="F:3'-5' DNA helicase activity"/>
    <property type="evidence" value="ECO:0007669"/>
    <property type="project" value="UniProtKB-EC"/>
</dbReference>
<evidence type="ECO:0000256" key="2">
    <source>
        <dbReference type="ARBA" id="ARBA00022705"/>
    </source>
</evidence>
<protein>
    <recommendedName>
        <fullName evidence="12">Replication restart protein PriA</fullName>
    </recommendedName>
    <alternativeName>
        <fullName evidence="12">ATP-dependent DNA helicase PriA</fullName>
        <ecNumber evidence="12">5.6.2.4</ecNumber>
    </alternativeName>
    <alternativeName>
        <fullName evidence="12">DNA 3'-5' helicase PriA</fullName>
    </alternativeName>
</protein>
<evidence type="ECO:0000259" key="13">
    <source>
        <dbReference type="PROSITE" id="PS51192"/>
    </source>
</evidence>
<dbReference type="Pfam" id="PF18074">
    <property type="entry name" value="PriA_C"/>
    <property type="match status" value="1"/>
</dbReference>
<comment type="similarity">
    <text evidence="12">Belongs to the helicase family. PriA subfamily.</text>
</comment>
<evidence type="ECO:0000256" key="1">
    <source>
        <dbReference type="ARBA" id="ARBA00022515"/>
    </source>
</evidence>
<dbReference type="PANTHER" id="PTHR30580:SF0">
    <property type="entry name" value="PRIMOSOMAL PROTEIN N"/>
    <property type="match status" value="1"/>
</dbReference>
<comment type="cofactor">
    <cofactor evidence="12">
        <name>Zn(2+)</name>
        <dbReference type="ChEBI" id="CHEBI:29105"/>
    </cofactor>
    <text evidence="12">Binds 2 zinc ions per subunit.</text>
</comment>
<comment type="function">
    <text evidence="12">Initiates the restart of stalled replication forks, which reloads the replicative helicase on sites other than the origin of replication. Recognizes and binds to abandoned replication forks and remodels them to uncover a helicase loading site. Promotes assembly of the primosome at these replication forks.</text>
</comment>
<feature type="binding site" evidence="12">
    <location>
        <position position="468"/>
    </location>
    <ligand>
        <name>Zn(2+)</name>
        <dbReference type="ChEBI" id="CHEBI:29105"/>
        <label>2</label>
    </ligand>
</feature>
<dbReference type="InterPro" id="IPR042115">
    <property type="entry name" value="PriA_3primeBD_sf"/>
</dbReference>
<dbReference type="EC" id="5.6.2.4" evidence="12"/>
<dbReference type="InterPro" id="IPR027417">
    <property type="entry name" value="P-loop_NTPase"/>
</dbReference>
<dbReference type="OrthoDB" id="9759544at2"/>
<evidence type="ECO:0000313" key="14">
    <source>
        <dbReference type="EMBL" id="VFP83404.1"/>
    </source>
</evidence>
<dbReference type="GO" id="GO:0006270">
    <property type="term" value="P:DNA replication initiation"/>
    <property type="evidence" value="ECO:0007669"/>
    <property type="project" value="TreeGrafter"/>
</dbReference>
<dbReference type="EMBL" id="LR217715">
    <property type="protein sequence ID" value="VFP83404.1"/>
    <property type="molecule type" value="Genomic_DNA"/>
</dbReference>
<reference evidence="14 15" key="1">
    <citation type="submission" date="2019-02" db="EMBL/GenBank/DDBJ databases">
        <authorList>
            <person name="Manzano-Marin A."/>
            <person name="Manzano-Marin A."/>
        </authorList>
    </citation>
    <scope>NUCLEOTIDE SEQUENCE [LARGE SCALE GENOMIC DNA]</scope>
    <source>
        <strain evidence="14 15">ErCikochiana</strain>
    </source>
</reference>
<evidence type="ECO:0000256" key="6">
    <source>
        <dbReference type="ARBA" id="ARBA00022806"/>
    </source>
</evidence>
<dbReference type="RefSeq" id="WP_157988739.1">
    <property type="nucleotide sequence ID" value="NZ_LR217715.1"/>
</dbReference>
<name>A0A451DAT6_9GAMM</name>
<dbReference type="FunFam" id="3.40.50.300:FF:000489">
    <property type="entry name" value="Primosome assembly protein PriA"/>
    <property type="match status" value="1"/>
</dbReference>
<keyword evidence="5 12" id="KW-0378">Hydrolase</keyword>
<sequence>MYIVQVALPVSQDQNFKYVLPEHIRDVAIGGRVQVPFKSRKMIGIVIKISIMHDHSLLSLPMIHQILDSHSLYPPRLWRTLILAASYYHFSLGKILFHAIPPLLRRGYLLEKTCNNKKLAENITQSTQLSKEMVFSLKEKKFIACSANRCGSPHYDINHNNIILHPLKLLSCQPLHPPQVLATKSEKNLRTRLFINAKNKKKQLSQEQNSAITAIQNTDDTFITWLLNGIGGPDQIDVYLSILENILIRGQQAIILIPEINLIPYITSLVLQHFNVVIDVLHSSLDNTERLNVWRRARDGKTTIVIGTRSVIFTPLEQLGIIIIYEEHASSYIEKEDFSYNTRDLAILRAKQENIPIILGSSAPALETLYNVQLGKYHQIIFREYRIHIAKTKRMLVNLNGLHLQAGLSPILINKINRHLQNNHKVFLLLQCRGFSPILLCQECKWIPKCTRCNRNFTLYKKHKKLYCHQCNGARPIPSQCLECGSTYLIPVGLGIEKIADYLTTLFPAIPLTCLDGNTPYQNTDPESILSKVYHSGAHILLSTKMVFRADSLLDITLVSCINVDYVLFSSDFQAAERFAQLYNHIAGLVVGLQKKGEVIVQTYYPEHPLLQTLVYKGYDTFVKEELYTRKNILLPPYTNQAFFCAEAYDNDQAYQFLHKLIALLQASSCYDSSFRVTGPNPSLRSKVRGRYRWTIMIQHSSRAALYFLIKELRILVNTLLQEFHIRWTLRTDSYDS</sequence>
<keyword evidence="7 12" id="KW-0862">Zinc</keyword>
<dbReference type="GO" id="GO:0016887">
    <property type="term" value="F:ATP hydrolysis activity"/>
    <property type="evidence" value="ECO:0007669"/>
    <property type="project" value="RHEA"/>
</dbReference>